<dbReference type="GO" id="GO:0070181">
    <property type="term" value="F:small ribosomal subunit rRNA binding"/>
    <property type="evidence" value="ECO:0007669"/>
    <property type="project" value="TreeGrafter"/>
</dbReference>
<dbReference type="Pfam" id="PF01084">
    <property type="entry name" value="Ribosomal_S18"/>
    <property type="match status" value="1"/>
</dbReference>
<reference evidence="4" key="1">
    <citation type="journal article" date="2023" name="IScience">
        <title>Live-bearing cockroach genome reveals convergent evolutionary mechanisms linked to viviparity in insects and beyond.</title>
        <authorList>
            <person name="Fouks B."/>
            <person name="Harrison M.C."/>
            <person name="Mikhailova A.A."/>
            <person name="Marchal E."/>
            <person name="English S."/>
            <person name="Carruthers M."/>
            <person name="Jennings E.C."/>
            <person name="Chiamaka E.L."/>
            <person name="Frigard R.A."/>
            <person name="Pippel M."/>
            <person name="Attardo G.M."/>
            <person name="Benoit J.B."/>
            <person name="Bornberg-Bauer E."/>
            <person name="Tobe S.S."/>
        </authorList>
    </citation>
    <scope>NUCLEOTIDE SEQUENCE</scope>
    <source>
        <strain evidence="4">Stay&amp;Tobe</strain>
    </source>
</reference>
<evidence type="ECO:0000256" key="3">
    <source>
        <dbReference type="ARBA" id="ARBA00023274"/>
    </source>
</evidence>
<evidence type="ECO:0008006" key="6">
    <source>
        <dbReference type="Google" id="ProtNLM"/>
    </source>
</evidence>
<name>A0AAD8EAJ9_DIPPU</name>
<keyword evidence="2" id="KW-0689">Ribosomal protein</keyword>
<dbReference type="SUPFAM" id="SSF46911">
    <property type="entry name" value="Ribosomal protein S18"/>
    <property type="match status" value="1"/>
</dbReference>
<dbReference type="InterPro" id="IPR036870">
    <property type="entry name" value="Ribosomal_bS18_sf"/>
</dbReference>
<dbReference type="GO" id="GO:0032543">
    <property type="term" value="P:mitochondrial translation"/>
    <property type="evidence" value="ECO:0007669"/>
    <property type="project" value="TreeGrafter"/>
</dbReference>
<dbReference type="Gene3D" id="4.10.640.10">
    <property type="entry name" value="Ribosomal protein S18"/>
    <property type="match status" value="1"/>
</dbReference>
<gene>
    <name evidence="4" type="ORF">L9F63_022418</name>
</gene>
<comment type="caution">
    <text evidence="4">The sequence shown here is derived from an EMBL/GenBank/DDBJ whole genome shotgun (WGS) entry which is preliminary data.</text>
</comment>
<evidence type="ECO:0000313" key="4">
    <source>
        <dbReference type="EMBL" id="KAJ9583228.1"/>
    </source>
</evidence>
<dbReference type="GO" id="GO:0003735">
    <property type="term" value="F:structural constituent of ribosome"/>
    <property type="evidence" value="ECO:0007669"/>
    <property type="project" value="InterPro"/>
</dbReference>
<evidence type="ECO:0000256" key="2">
    <source>
        <dbReference type="ARBA" id="ARBA00022980"/>
    </source>
</evidence>
<keyword evidence="5" id="KW-1185">Reference proteome</keyword>
<organism evidence="4 5">
    <name type="scientific">Diploptera punctata</name>
    <name type="common">Pacific beetle cockroach</name>
    <dbReference type="NCBI Taxonomy" id="6984"/>
    <lineage>
        <taxon>Eukaryota</taxon>
        <taxon>Metazoa</taxon>
        <taxon>Ecdysozoa</taxon>
        <taxon>Arthropoda</taxon>
        <taxon>Hexapoda</taxon>
        <taxon>Insecta</taxon>
        <taxon>Pterygota</taxon>
        <taxon>Neoptera</taxon>
        <taxon>Polyneoptera</taxon>
        <taxon>Dictyoptera</taxon>
        <taxon>Blattodea</taxon>
        <taxon>Blaberoidea</taxon>
        <taxon>Blaberidae</taxon>
        <taxon>Diplopterinae</taxon>
        <taxon>Diploptera</taxon>
    </lineage>
</organism>
<evidence type="ECO:0000256" key="1">
    <source>
        <dbReference type="ARBA" id="ARBA00005589"/>
    </source>
</evidence>
<keyword evidence="3" id="KW-0687">Ribonucleoprotein</keyword>
<sequence>MASSLWLGSKNLHCIRSTWIGVPRAFANNIGGETWRNTEEQKSEIDDALQKIRAKDMPDESVQNPFEREKVKCVLCKYKIVPDYKNVKLLSQFISPYTGRVYGKHITRLCAAQQAKMEKEIVKSQSAGFMPYYFKDLAFVKDPKLFDPDKPIRPHRF</sequence>
<dbReference type="GO" id="GO:0005763">
    <property type="term" value="C:mitochondrial small ribosomal subunit"/>
    <property type="evidence" value="ECO:0007669"/>
    <property type="project" value="TreeGrafter"/>
</dbReference>
<reference evidence="4" key="2">
    <citation type="submission" date="2023-05" db="EMBL/GenBank/DDBJ databases">
        <authorList>
            <person name="Fouks B."/>
        </authorList>
    </citation>
    <scope>NUCLEOTIDE SEQUENCE</scope>
    <source>
        <strain evidence="4">Stay&amp;Tobe</strain>
        <tissue evidence="4">Testes</tissue>
    </source>
</reference>
<evidence type="ECO:0000313" key="5">
    <source>
        <dbReference type="Proteomes" id="UP001233999"/>
    </source>
</evidence>
<proteinExistence type="inferred from homology"/>
<dbReference type="AlphaFoldDB" id="A0AAD8EAJ9"/>
<dbReference type="PANTHER" id="PTHR13479">
    <property type="entry name" value="30S RIBOSOMAL PROTEIN S18"/>
    <property type="match status" value="1"/>
</dbReference>
<accession>A0AAD8EAJ9</accession>
<dbReference type="Proteomes" id="UP001233999">
    <property type="component" value="Unassembled WGS sequence"/>
</dbReference>
<protein>
    <recommendedName>
        <fullName evidence="6">Mitochondrial ribosomal protein S18C</fullName>
    </recommendedName>
</protein>
<dbReference type="PANTHER" id="PTHR13479:SF40">
    <property type="entry name" value="SMALL RIBOSOMAL SUBUNIT PROTEIN BS18M"/>
    <property type="match status" value="1"/>
</dbReference>
<comment type="similarity">
    <text evidence="1">Belongs to the bacterial ribosomal protein bS18 family.</text>
</comment>
<dbReference type="InterPro" id="IPR001648">
    <property type="entry name" value="Ribosomal_bS18"/>
</dbReference>
<dbReference type="EMBL" id="JASPKZ010007638">
    <property type="protein sequence ID" value="KAJ9583228.1"/>
    <property type="molecule type" value="Genomic_DNA"/>
</dbReference>